<dbReference type="AlphaFoldDB" id="A0AAV5IYN5"/>
<feature type="domain" description="DUF4005" evidence="5">
    <location>
        <begin position="402"/>
        <end position="471"/>
    </location>
</feature>
<protein>
    <recommendedName>
        <fullName evidence="5">DUF4005 domain-containing protein</fullName>
    </recommendedName>
</protein>
<feature type="compositionally biased region" description="Basic and acidic residues" evidence="4">
    <location>
        <begin position="18"/>
        <end position="39"/>
    </location>
</feature>
<dbReference type="PROSITE" id="PS50096">
    <property type="entry name" value="IQ"/>
    <property type="match status" value="1"/>
</dbReference>
<reference evidence="6 7" key="1">
    <citation type="journal article" date="2021" name="Commun. Biol.">
        <title>The genome of Shorea leprosula (Dipterocarpaceae) highlights the ecological relevance of drought in aseasonal tropical rainforests.</title>
        <authorList>
            <person name="Ng K.K.S."/>
            <person name="Kobayashi M.J."/>
            <person name="Fawcett J.A."/>
            <person name="Hatakeyama M."/>
            <person name="Paape T."/>
            <person name="Ng C.H."/>
            <person name="Ang C.C."/>
            <person name="Tnah L.H."/>
            <person name="Lee C.T."/>
            <person name="Nishiyama T."/>
            <person name="Sese J."/>
            <person name="O'Brien M.J."/>
            <person name="Copetti D."/>
            <person name="Mohd Noor M.I."/>
            <person name="Ong R.C."/>
            <person name="Putra M."/>
            <person name="Sireger I.Z."/>
            <person name="Indrioko S."/>
            <person name="Kosugi Y."/>
            <person name="Izuno A."/>
            <person name="Isagi Y."/>
            <person name="Lee S.L."/>
            <person name="Shimizu K.K."/>
        </authorList>
    </citation>
    <scope>NUCLEOTIDE SEQUENCE [LARGE SCALE GENOMIC DNA]</scope>
    <source>
        <strain evidence="6">214</strain>
    </source>
</reference>
<proteinExistence type="inferred from homology"/>
<evidence type="ECO:0000256" key="2">
    <source>
        <dbReference type="ARBA" id="ARBA00024341"/>
    </source>
</evidence>
<dbReference type="Pfam" id="PF13178">
    <property type="entry name" value="DUF4005"/>
    <property type="match status" value="1"/>
</dbReference>
<keyword evidence="7" id="KW-1185">Reference proteome</keyword>
<feature type="region of interest" description="Disordered" evidence="4">
    <location>
        <begin position="335"/>
        <end position="491"/>
    </location>
</feature>
<gene>
    <name evidence="6" type="ORF">SLEP1_g17665</name>
</gene>
<comment type="similarity">
    <text evidence="2">Belongs to the IQD family.</text>
</comment>
<accession>A0AAV5IYN5</accession>
<dbReference type="CDD" id="cd23767">
    <property type="entry name" value="IQCD"/>
    <property type="match status" value="1"/>
</dbReference>
<dbReference type="PANTHER" id="PTHR32295">
    <property type="entry name" value="IQ-DOMAIN 5-RELATED"/>
    <property type="match status" value="1"/>
</dbReference>
<dbReference type="Proteomes" id="UP001054252">
    <property type="component" value="Unassembled WGS sequence"/>
</dbReference>
<name>A0AAV5IYN5_9ROSI</name>
<dbReference type="InterPro" id="IPR000048">
    <property type="entry name" value="IQ_motif_EF-hand-BS"/>
</dbReference>
<dbReference type="EMBL" id="BPVZ01000024">
    <property type="protein sequence ID" value="GKV05680.1"/>
    <property type="molecule type" value="Genomic_DNA"/>
</dbReference>
<dbReference type="PANTHER" id="PTHR32295:SF175">
    <property type="entry name" value="PROTEIN IQ-DOMAIN 2"/>
    <property type="match status" value="1"/>
</dbReference>
<evidence type="ECO:0000256" key="3">
    <source>
        <dbReference type="ARBA" id="ARBA00024378"/>
    </source>
</evidence>
<evidence type="ECO:0000313" key="6">
    <source>
        <dbReference type="EMBL" id="GKV05680.1"/>
    </source>
</evidence>
<organism evidence="6 7">
    <name type="scientific">Rubroshorea leprosula</name>
    <dbReference type="NCBI Taxonomy" id="152421"/>
    <lineage>
        <taxon>Eukaryota</taxon>
        <taxon>Viridiplantae</taxon>
        <taxon>Streptophyta</taxon>
        <taxon>Embryophyta</taxon>
        <taxon>Tracheophyta</taxon>
        <taxon>Spermatophyta</taxon>
        <taxon>Magnoliopsida</taxon>
        <taxon>eudicotyledons</taxon>
        <taxon>Gunneridae</taxon>
        <taxon>Pentapetalae</taxon>
        <taxon>rosids</taxon>
        <taxon>malvids</taxon>
        <taxon>Malvales</taxon>
        <taxon>Dipterocarpaceae</taxon>
        <taxon>Rubroshorea</taxon>
    </lineage>
</organism>
<comment type="subunit">
    <text evidence="3">Binds to multiple calmodulin (CaM) in the presence of Ca(2+) and CaM-like proteins.</text>
</comment>
<keyword evidence="1" id="KW-0112">Calmodulin-binding</keyword>
<dbReference type="Pfam" id="PF00612">
    <property type="entry name" value="IQ"/>
    <property type="match status" value="1"/>
</dbReference>
<dbReference type="Gene3D" id="1.20.5.190">
    <property type="match status" value="1"/>
</dbReference>
<comment type="caution">
    <text evidence="6">The sequence shown here is derived from an EMBL/GenBank/DDBJ whole genome shotgun (WGS) entry which is preliminary data.</text>
</comment>
<dbReference type="InterPro" id="IPR025064">
    <property type="entry name" value="DUF4005"/>
</dbReference>
<dbReference type="GO" id="GO:0005516">
    <property type="term" value="F:calmodulin binding"/>
    <property type="evidence" value="ECO:0007669"/>
    <property type="project" value="UniProtKB-KW"/>
</dbReference>
<evidence type="ECO:0000256" key="4">
    <source>
        <dbReference type="SAM" id="MobiDB-lite"/>
    </source>
</evidence>
<feature type="compositionally biased region" description="Low complexity" evidence="4">
    <location>
        <begin position="338"/>
        <end position="358"/>
    </location>
</feature>
<evidence type="ECO:0000313" key="7">
    <source>
        <dbReference type="Proteomes" id="UP001054252"/>
    </source>
</evidence>
<dbReference type="SMART" id="SM00015">
    <property type="entry name" value="IQ"/>
    <property type="match status" value="1"/>
</dbReference>
<evidence type="ECO:0000256" key="1">
    <source>
        <dbReference type="ARBA" id="ARBA00022860"/>
    </source>
</evidence>
<sequence>MGRKGKWLSSLKKAFSPESKEKKIQKSKENLFGKQKDLEPTASESTTLETVKLSRPQPEEVKLTEAENGVNAQNGPPYSMAVINAAPTDAAITSAPTDAAITSAPTDATITSAPADSAITAAVTAVEVVPPTTVNRFAGKSKEEAAAIKIQTAFRGYQARRAVRALRGLFRLKSLMEGNVVKRQATNTLRCMQTLSRVQCQIHTRRIRMTEANQALQRQLLQKHAKELANLRIGEEWDDSLQSKEQIDASLVSKHDAAMKRERALAYAFTHQQNLKNSLKTTNALFTDPRNPTWGWSWLERWMAARPWEGRSILEKELNNDLSSVKSASHSIIGGEITKSSPTPSQKPSFQSPSTPKPASSGVARKLKAASPRGNGWELDDDCKSMVSMQSERPRRHSIGSSVRDDESLGSSPSVPSYMVPTKSARAKTRLQSPLGEEANGIGTPEKGTNGVAKKRLSYPHSPAKPRRHSGPPKLENSINNAESVINGGES</sequence>
<evidence type="ECO:0000259" key="5">
    <source>
        <dbReference type="Pfam" id="PF13178"/>
    </source>
</evidence>
<feature type="region of interest" description="Disordered" evidence="4">
    <location>
        <begin position="1"/>
        <end position="56"/>
    </location>
</feature>
<feature type="compositionally biased region" description="Basic residues" evidence="4">
    <location>
        <begin position="453"/>
        <end position="471"/>
    </location>
</feature>